<organism evidence="2 3">
    <name type="scientific">Scylla paramamosain</name>
    <name type="common">Mud crab</name>
    <dbReference type="NCBI Taxonomy" id="85552"/>
    <lineage>
        <taxon>Eukaryota</taxon>
        <taxon>Metazoa</taxon>
        <taxon>Ecdysozoa</taxon>
        <taxon>Arthropoda</taxon>
        <taxon>Crustacea</taxon>
        <taxon>Multicrustacea</taxon>
        <taxon>Malacostraca</taxon>
        <taxon>Eumalacostraca</taxon>
        <taxon>Eucarida</taxon>
        <taxon>Decapoda</taxon>
        <taxon>Pleocyemata</taxon>
        <taxon>Brachyura</taxon>
        <taxon>Eubrachyura</taxon>
        <taxon>Portunoidea</taxon>
        <taxon>Portunidae</taxon>
        <taxon>Portuninae</taxon>
        <taxon>Scylla</taxon>
    </lineage>
</organism>
<keyword evidence="3" id="KW-1185">Reference proteome</keyword>
<dbReference type="Proteomes" id="UP001487740">
    <property type="component" value="Unassembled WGS sequence"/>
</dbReference>
<evidence type="ECO:0000313" key="2">
    <source>
        <dbReference type="EMBL" id="KAK8399108.1"/>
    </source>
</evidence>
<dbReference type="EMBL" id="JARAKH010000012">
    <property type="protein sequence ID" value="KAK8399108.1"/>
    <property type="molecule type" value="Genomic_DNA"/>
</dbReference>
<comment type="caution">
    <text evidence="2">The sequence shown here is derived from an EMBL/GenBank/DDBJ whole genome shotgun (WGS) entry which is preliminary data.</text>
</comment>
<name>A0AAW0UIV0_SCYPA</name>
<dbReference type="AlphaFoldDB" id="A0AAW0UIV0"/>
<evidence type="ECO:0000313" key="3">
    <source>
        <dbReference type="Proteomes" id="UP001487740"/>
    </source>
</evidence>
<feature type="region of interest" description="Disordered" evidence="1">
    <location>
        <begin position="1"/>
        <end position="29"/>
    </location>
</feature>
<protein>
    <submittedName>
        <fullName evidence="2">Uncharacterized protein</fullName>
    </submittedName>
</protein>
<evidence type="ECO:0000256" key="1">
    <source>
        <dbReference type="SAM" id="MobiDB-lite"/>
    </source>
</evidence>
<proteinExistence type="predicted"/>
<reference evidence="2 3" key="1">
    <citation type="submission" date="2023-03" db="EMBL/GenBank/DDBJ databases">
        <title>High-quality genome of Scylla paramamosain provides insights in environmental adaptation.</title>
        <authorList>
            <person name="Zhang L."/>
        </authorList>
    </citation>
    <scope>NUCLEOTIDE SEQUENCE [LARGE SCALE GENOMIC DNA]</scope>
    <source>
        <strain evidence="2">LZ_2023a</strain>
        <tissue evidence="2">Muscle</tissue>
    </source>
</reference>
<sequence length="285" mass="31155">MVTHHRPALTHGHSAASRPPMGAEQRKNVGDAAASSAVWAPLIKALLVVESQRVSPIGLIMTLCVVQGRGRSRAAQHRLGLKAQQANYYLRVSAASCGSWRGGRHLPVTDGRGEGVGRPGVVSGILTCVCVCGNEEEEEEEEDEDEEDEEKEEEDRKAIWRVFSSVLRLIVSLTVSPSSSPDAFCSVCVIAVRRRFISRILLPYRSVGAEGPPDPFLQPHVLSSSALAYNSSPTLRSSLKHCYTFLPQVTFRTVSFDGWNWGGRTRHDKQRREVEGSGGRRLGAA</sequence>
<accession>A0AAW0UIV0</accession>
<gene>
    <name evidence="2" type="ORF">O3P69_004279</name>
</gene>